<name>A0A836JUE9_9HYME</name>
<dbReference type="InterPro" id="IPR007123">
    <property type="entry name" value="Gelsolin-like_dom"/>
</dbReference>
<organism evidence="12 13">
    <name type="scientific">Acromyrmex heyeri</name>
    <dbReference type="NCBI Taxonomy" id="230685"/>
    <lineage>
        <taxon>Eukaryota</taxon>
        <taxon>Metazoa</taxon>
        <taxon>Ecdysozoa</taxon>
        <taxon>Arthropoda</taxon>
        <taxon>Hexapoda</taxon>
        <taxon>Insecta</taxon>
        <taxon>Pterygota</taxon>
        <taxon>Neoptera</taxon>
        <taxon>Endopterygota</taxon>
        <taxon>Hymenoptera</taxon>
        <taxon>Apocrita</taxon>
        <taxon>Aculeata</taxon>
        <taxon>Formicoidea</taxon>
        <taxon>Formicidae</taxon>
        <taxon>Myrmicinae</taxon>
        <taxon>Acromyrmex</taxon>
    </lineage>
</organism>
<keyword evidence="6" id="KW-0968">Cytoplasmic vesicle</keyword>
<dbReference type="InterPro" id="IPR006900">
    <property type="entry name" value="Sec23/24_helical_dom"/>
</dbReference>
<dbReference type="EMBL" id="JAANIB010007425">
    <property type="protein sequence ID" value="KAG5326139.1"/>
    <property type="molecule type" value="Genomic_DNA"/>
</dbReference>
<evidence type="ECO:0000259" key="8">
    <source>
        <dbReference type="Pfam" id="PF00626"/>
    </source>
</evidence>
<feature type="compositionally biased region" description="Polar residues" evidence="7">
    <location>
        <begin position="128"/>
        <end position="152"/>
    </location>
</feature>
<evidence type="ECO:0000313" key="12">
    <source>
        <dbReference type="EMBL" id="KAG5326139.1"/>
    </source>
</evidence>
<evidence type="ECO:0000259" key="11">
    <source>
        <dbReference type="Pfam" id="PF04815"/>
    </source>
</evidence>
<evidence type="ECO:0000259" key="10">
    <source>
        <dbReference type="Pfam" id="PF04811"/>
    </source>
</evidence>
<dbReference type="InterPro" id="IPR041742">
    <property type="entry name" value="Sec24-like_trunk_dom"/>
</dbReference>
<dbReference type="GO" id="GO:0008270">
    <property type="term" value="F:zinc ion binding"/>
    <property type="evidence" value="ECO:0007669"/>
    <property type="project" value="InterPro"/>
</dbReference>
<feature type="compositionally biased region" description="Polar residues" evidence="7">
    <location>
        <begin position="87"/>
        <end position="103"/>
    </location>
</feature>
<feature type="domain" description="Gelsolin-like" evidence="8">
    <location>
        <begin position="824"/>
        <end position="896"/>
    </location>
</feature>
<dbReference type="Pfam" id="PF04811">
    <property type="entry name" value="Sec23_trunk"/>
    <property type="match status" value="1"/>
</dbReference>
<dbReference type="Pfam" id="PF04815">
    <property type="entry name" value="Sec23_helical"/>
    <property type="match status" value="1"/>
</dbReference>
<feature type="region of interest" description="Disordered" evidence="7">
    <location>
        <begin position="35"/>
        <end position="152"/>
    </location>
</feature>
<dbReference type="Gene3D" id="2.60.40.1670">
    <property type="entry name" value="beta-sandwich domain of Sec23/24"/>
    <property type="match status" value="1"/>
</dbReference>
<dbReference type="OrthoDB" id="49016at2759"/>
<evidence type="ECO:0000256" key="3">
    <source>
        <dbReference type="ARBA" id="ARBA00008334"/>
    </source>
</evidence>
<evidence type="ECO:0000256" key="2">
    <source>
        <dbReference type="ARBA" id="ARBA00004397"/>
    </source>
</evidence>
<gene>
    <name evidence="12" type="primary">Sec24c</name>
    <name evidence="12" type="ORF">G6Z77_0004270</name>
</gene>
<feature type="non-terminal residue" evidence="12">
    <location>
        <position position="1"/>
    </location>
</feature>
<dbReference type="Gene3D" id="3.40.20.10">
    <property type="entry name" value="Severin"/>
    <property type="match status" value="1"/>
</dbReference>
<dbReference type="FunFam" id="3.40.50.410:FF:000020">
    <property type="entry name" value="protein transport protein Sec24D isoform X1"/>
    <property type="match status" value="1"/>
</dbReference>
<dbReference type="InterPro" id="IPR050550">
    <property type="entry name" value="SEC23_SEC24_subfamily"/>
</dbReference>
<feature type="domain" description="Sec23/Sec24 helical" evidence="11">
    <location>
        <begin position="718"/>
        <end position="806"/>
    </location>
</feature>
<dbReference type="GO" id="GO:0070971">
    <property type="term" value="C:endoplasmic reticulum exit site"/>
    <property type="evidence" value="ECO:0007669"/>
    <property type="project" value="TreeGrafter"/>
</dbReference>
<feature type="compositionally biased region" description="Polar residues" evidence="7">
    <location>
        <begin position="35"/>
        <end position="58"/>
    </location>
</feature>
<dbReference type="Pfam" id="PF00626">
    <property type="entry name" value="Gelsolin"/>
    <property type="match status" value="1"/>
</dbReference>
<evidence type="ECO:0000256" key="5">
    <source>
        <dbReference type="ARBA" id="ARBA00022927"/>
    </source>
</evidence>
<dbReference type="Pfam" id="PF04810">
    <property type="entry name" value="zf-Sec23_Sec24"/>
    <property type="match status" value="1"/>
</dbReference>
<comment type="caution">
    <text evidence="12">The sequence shown here is derived from an EMBL/GenBank/DDBJ whole genome shotgun (WGS) entry which is preliminary data.</text>
</comment>
<comment type="subcellular location">
    <subcellularLocation>
        <location evidence="1">Cytoplasmic vesicle</location>
        <location evidence="1">COPII-coated vesicle membrane</location>
        <topology evidence="1">Peripheral membrane protein</topology>
        <orientation evidence="1">Cytoplasmic side</orientation>
    </subcellularLocation>
    <subcellularLocation>
        <location evidence="2">Endoplasmic reticulum membrane</location>
        <topology evidence="2">Peripheral membrane protein</topology>
        <orientation evidence="2">Cytoplasmic side</orientation>
    </subcellularLocation>
</comment>
<keyword evidence="4" id="KW-0813">Transport</keyword>
<dbReference type="InterPro" id="IPR029006">
    <property type="entry name" value="ADF-H/Gelsolin-like_dom_sf"/>
</dbReference>
<dbReference type="InterPro" id="IPR036174">
    <property type="entry name" value="Znf_Sec23_Sec24_sf"/>
</dbReference>
<dbReference type="InterPro" id="IPR036465">
    <property type="entry name" value="vWFA_dom_sf"/>
</dbReference>
<evidence type="ECO:0000259" key="9">
    <source>
        <dbReference type="Pfam" id="PF04810"/>
    </source>
</evidence>
<reference evidence="12 13" key="1">
    <citation type="submission" date="2020-02" db="EMBL/GenBank/DDBJ databases">
        <title>Relaxed selection underlies rapid genomic changes in the transitions from sociality to social parasitism in ants.</title>
        <authorList>
            <person name="Bi X."/>
        </authorList>
    </citation>
    <scope>NUCLEOTIDE SEQUENCE [LARGE SCALE GENOMIC DNA]</scope>
    <source>
        <strain evidence="12">BGI-DK2014b</strain>
        <tissue evidence="12">Whole body</tissue>
    </source>
</reference>
<dbReference type="InterPro" id="IPR006895">
    <property type="entry name" value="Znf_Sec23_Sec24"/>
</dbReference>
<dbReference type="Gene3D" id="3.40.50.410">
    <property type="entry name" value="von Willebrand factor, type A domain"/>
    <property type="match status" value="1"/>
</dbReference>
<protein>
    <submittedName>
        <fullName evidence="12">SC24C protein</fullName>
    </submittedName>
</protein>
<dbReference type="GO" id="GO:0000149">
    <property type="term" value="F:SNARE binding"/>
    <property type="evidence" value="ECO:0007669"/>
    <property type="project" value="TreeGrafter"/>
</dbReference>
<feature type="domain" description="Sec23/Sec24 trunk" evidence="10">
    <location>
        <begin position="435"/>
        <end position="678"/>
    </location>
</feature>
<dbReference type="GO" id="GO:0090110">
    <property type="term" value="P:COPII-coated vesicle cargo loading"/>
    <property type="evidence" value="ECO:0007669"/>
    <property type="project" value="TreeGrafter"/>
</dbReference>
<dbReference type="SUPFAM" id="SSF53300">
    <property type="entry name" value="vWA-like"/>
    <property type="match status" value="1"/>
</dbReference>
<accession>A0A836JUE9</accession>
<evidence type="ECO:0000313" key="13">
    <source>
        <dbReference type="Proteomes" id="UP000670152"/>
    </source>
</evidence>
<feature type="region of interest" description="Disordered" evidence="7">
    <location>
        <begin position="1"/>
        <end position="20"/>
    </location>
</feature>
<keyword evidence="5" id="KW-0653">Protein transport</keyword>
<dbReference type="SUPFAM" id="SSF81811">
    <property type="entry name" value="Helical domain of Sec23/24"/>
    <property type="match status" value="1"/>
</dbReference>
<dbReference type="PANTHER" id="PTHR13803">
    <property type="entry name" value="SEC24-RELATED PROTEIN"/>
    <property type="match status" value="1"/>
</dbReference>
<dbReference type="InterPro" id="IPR006896">
    <property type="entry name" value="Sec23/24_trunk_dom"/>
</dbReference>
<dbReference type="GO" id="GO:0030127">
    <property type="term" value="C:COPII vesicle coat"/>
    <property type="evidence" value="ECO:0007669"/>
    <property type="project" value="InterPro"/>
</dbReference>
<feature type="domain" description="Zinc finger Sec23/Sec24-type" evidence="9">
    <location>
        <begin position="358"/>
        <end position="396"/>
    </location>
</feature>
<dbReference type="InterPro" id="IPR036175">
    <property type="entry name" value="Sec23/24_helical_dom_sf"/>
</dbReference>
<evidence type="ECO:0000256" key="1">
    <source>
        <dbReference type="ARBA" id="ARBA00004299"/>
    </source>
</evidence>
<dbReference type="Gene3D" id="1.20.120.730">
    <property type="entry name" value="Sec23/Sec24 helical domain"/>
    <property type="match status" value="1"/>
</dbReference>
<keyword evidence="13" id="KW-1185">Reference proteome</keyword>
<evidence type="ECO:0000256" key="7">
    <source>
        <dbReference type="SAM" id="MobiDB-lite"/>
    </source>
</evidence>
<dbReference type="SUPFAM" id="SSF82919">
    <property type="entry name" value="Zn-finger domain of Sec23/24"/>
    <property type="match status" value="1"/>
</dbReference>
<sequence>MQHIPEVGRQHPYAASVPPINNQQNFLKQPIVGEQNLSNSQMHSPLLSTSPGDRSQIMSPPVTGIPGSQIPSRLPTGPPLGHGQVSMGYQTHGTNLPNASLHQSGIAPYNSAPPLPPQVVAPPTDPASDSSQFAPSLSTMGHSTASPPGSNYSQIRQKQYLPTMPPMPGQTTANPVGPGLIQPGQRQYGSTTMPPLPGQNLSSPLGMNRASPGITSGFQPTYQQPGYPNQMDMYNNQRNLYQSTPNAAGYQPQHTRRLDPEQMPSPIQVIQDDQSIRRGVFITNQKGLAPPLVTTNFVTQDQGNASPRYIRSTMYNVPTTADLIKQTNIPFGLVISPMARIVKGEFEPPIVDMGEIGPVRCVRCKAYMCPFMQFIDAGRRFQCMFCKATTEVPNEYFQHLDHTGQRLDRYERPELTLGTFEYIATKDYCRDNIFPKSPAIVFIIDVSYNTVKSGLVNLLCTKMKSIIKNLPIDDGQTKSNMKVGFITYNNTVHFYNINPCLAQPQMMVVGDIQDVFMPLLDGFLCDIEESEAVIDSLMTQIPQMFADTRETETILAPAIQAGLEALKASERAGKLLIFHSSLPIAEAPGKLKNRDDRKVLGTDKEKTVLAPQNNVYNNLGQECVGAGCSVDLFIFNNSYVDIATIGQICRLTGGEIYKYTYFQADIDGERLISDIINNISRPIAFDAVMRVRTSTVKKLKVSYNYKNNIYLDYFLLGVFKLLESTPKTVKDNLIARCANILAVYRKHCATPSSAGQLILPECMKLLPLYVNCLLKSDALSGGADMAIDDKSYVMQAITTMPIPLSVAYTYPRLLPLHNVDPQDTELPPMLRCSIDKFTDDGAYLLENTIHMFLWLGMALSSQWVQSVFGVPSVVQIDTDRALPILDTPLNNRITNIINRIRAERHHCVKLTIVRQREKLEMVLRHFLVEDRGNDGSPSYVDFLCHMHKEIRTLLSQ</sequence>
<feature type="non-terminal residue" evidence="12">
    <location>
        <position position="956"/>
    </location>
</feature>
<dbReference type="InterPro" id="IPR036180">
    <property type="entry name" value="Gelsolin-like_dom_sf"/>
</dbReference>
<dbReference type="PANTHER" id="PTHR13803:SF4">
    <property type="entry name" value="SECRETORY 24CD, ISOFORM C"/>
    <property type="match status" value="1"/>
</dbReference>
<dbReference type="GO" id="GO:0005789">
    <property type="term" value="C:endoplasmic reticulum membrane"/>
    <property type="evidence" value="ECO:0007669"/>
    <property type="project" value="UniProtKB-SubCell"/>
</dbReference>
<evidence type="ECO:0000256" key="4">
    <source>
        <dbReference type="ARBA" id="ARBA00022448"/>
    </source>
</evidence>
<proteinExistence type="inferred from homology"/>
<dbReference type="SUPFAM" id="SSF81995">
    <property type="entry name" value="beta-sandwich domain of Sec23/24"/>
    <property type="match status" value="1"/>
</dbReference>
<dbReference type="Proteomes" id="UP000670152">
    <property type="component" value="Unassembled WGS sequence"/>
</dbReference>
<dbReference type="CDD" id="cd01479">
    <property type="entry name" value="Sec24-like"/>
    <property type="match status" value="1"/>
</dbReference>
<dbReference type="GO" id="GO:0006886">
    <property type="term" value="P:intracellular protein transport"/>
    <property type="evidence" value="ECO:0007669"/>
    <property type="project" value="InterPro"/>
</dbReference>
<evidence type="ECO:0000256" key="6">
    <source>
        <dbReference type="ARBA" id="ARBA00023329"/>
    </source>
</evidence>
<dbReference type="Gene3D" id="2.30.30.380">
    <property type="entry name" value="Zn-finger domain of Sec23/24"/>
    <property type="match status" value="1"/>
</dbReference>
<feature type="compositionally biased region" description="Pro residues" evidence="7">
    <location>
        <begin position="111"/>
        <end position="125"/>
    </location>
</feature>
<dbReference type="SUPFAM" id="SSF82754">
    <property type="entry name" value="C-terminal, gelsolin-like domain of Sec23/24"/>
    <property type="match status" value="1"/>
</dbReference>
<comment type="similarity">
    <text evidence="3">Belongs to the SEC23/SEC24 family. SEC24 subfamily.</text>
</comment>
<dbReference type="AlphaFoldDB" id="A0A836JUE9"/>